<dbReference type="InterPro" id="IPR054016">
    <property type="entry name" value="FKBP26_IF"/>
</dbReference>
<dbReference type="InterPro" id="IPR001179">
    <property type="entry name" value="PPIase_FKBP_dom"/>
</dbReference>
<evidence type="ECO:0000256" key="7">
    <source>
        <dbReference type="SAM" id="MobiDB-lite"/>
    </source>
</evidence>
<keyword evidence="3 5" id="KW-0697">Rotamase</keyword>
<dbReference type="InterPro" id="IPR046357">
    <property type="entry name" value="PPIase_dom_sf"/>
</dbReference>
<comment type="similarity">
    <text evidence="2 6">Belongs to the FKBP-type PPIase family.</text>
</comment>
<dbReference type="Proteomes" id="UP000565078">
    <property type="component" value="Unassembled WGS sequence"/>
</dbReference>
<keyword evidence="4 5" id="KW-0413">Isomerase</keyword>
<evidence type="ECO:0000259" key="8">
    <source>
        <dbReference type="PROSITE" id="PS50059"/>
    </source>
</evidence>
<protein>
    <recommendedName>
        <fullName evidence="6">Peptidyl-prolyl cis-trans isomerase</fullName>
        <ecNumber evidence="6">5.2.1.8</ecNumber>
    </recommendedName>
</protein>
<dbReference type="Pfam" id="PF00254">
    <property type="entry name" value="FKBP_C"/>
    <property type="match status" value="1"/>
</dbReference>
<evidence type="ECO:0000313" key="9">
    <source>
        <dbReference type="EMBL" id="HIH09172.1"/>
    </source>
</evidence>
<name>A0A7J4IUQ3_9ARCH</name>
<proteinExistence type="inferred from homology"/>
<reference evidence="10" key="1">
    <citation type="journal article" date="2020" name="bioRxiv">
        <title>A rank-normalized archaeal taxonomy based on genome phylogeny resolves widespread incomplete and uneven classifications.</title>
        <authorList>
            <person name="Rinke C."/>
            <person name="Chuvochina M."/>
            <person name="Mussig A.J."/>
            <person name="Chaumeil P.-A."/>
            <person name="Waite D.W."/>
            <person name="Whitman W.B."/>
            <person name="Parks D.H."/>
            <person name="Hugenholtz P."/>
        </authorList>
    </citation>
    <scope>NUCLEOTIDE SEQUENCE [LARGE SCALE GENOMIC DNA]</scope>
</reference>
<accession>A0A7J4IUQ3</accession>
<evidence type="ECO:0000256" key="5">
    <source>
        <dbReference type="PROSITE-ProRule" id="PRU00277"/>
    </source>
</evidence>
<organism evidence="9 10">
    <name type="scientific">Candidatus Iainarchaeum sp</name>
    <dbReference type="NCBI Taxonomy" id="3101447"/>
    <lineage>
        <taxon>Archaea</taxon>
        <taxon>Candidatus Iainarchaeota</taxon>
        <taxon>Candidatus Iainarchaeia</taxon>
        <taxon>Candidatus Iainarchaeales</taxon>
        <taxon>Candidatus Iainarchaeaceae</taxon>
        <taxon>Candidatus Iainarchaeum</taxon>
    </lineage>
</organism>
<dbReference type="InterPro" id="IPR048261">
    <property type="entry name" value="SlpA/SlyD-like_ins_sf"/>
</dbReference>
<dbReference type="EC" id="5.2.1.8" evidence="6"/>
<evidence type="ECO:0000256" key="3">
    <source>
        <dbReference type="ARBA" id="ARBA00023110"/>
    </source>
</evidence>
<evidence type="ECO:0000256" key="4">
    <source>
        <dbReference type="ARBA" id="ARBA00023235"/>
    </source>
</evidence>
<dbReference type="PANTHER" id="PTHR47861:SF2">
    <property type="entry name" value="LONG-TYPE PEPTIDYL-PROLYL CIS-TRANS ISOMERASE"/>
    <property type="match status" value="1"/>
</dbReference>
<sequence length="253" mass="28018">MKERSVVLVEFTGKELSSGKVFDTTSEKTAKESGLYRENAVFGPIPVVVGKGDVLPGLDEALKDMKEGEKRTVKLLPSKAFGERNRELVVIVPLQQFRKRQINPVPGLVVDLNGQYGRVQTVSGGRVRVDLNNDLAGKDVEYEIRIVREIKDAKEKAQLLTEKFFPLRQKAESRIEGDILKVKLPKEISQKLAPLVVPFTTTVKEVMPQIRGVELVDSFEAAAKPKGEAAKQEPKTQEGNQDSKDTKPAAAKK</sequence>
<dbReference type="Gene3D" id="3.10.50.40">
    <property type="match status" value="1"/>
</dbReference>
<evidence type="ECO:0000256" key="6">
    <source>
        <dbReference type="RuleBase" id="RU003915"/>
    </source>
</evidence>
<dbReference type="PROSITE" id="PS50059">
    <property type="entry name" value="FKBP_PPIASE"/>
    <property type="match status" value="1"/>
</dbReference>
<dbReference type="Pfam" id="PF22199">
    <property type="entry name" value="FKBP26_IF"/>
    <property type="match status" value="1"/>
</dbReference>
<gene>
    <name evidence="9" type="ORF">HA254_00725</name>
</gene>
<dbReference type="GO" id="GO:0003755">
    <property type="term" value="F:peptidyl-prolyl cis-trans isomerase activity"/>
    <property type="evidence" value="ECO:0007669"/>
    <property type="project" value="UniProtKB-UniRule"/>
</dbReference>
<comment type="caution">
    <text evidence="9">The sequence shown here is derived from an EMBL/GenBank/DDBJ whole genome shotgun (WGS) entry which is preliminary data.</text>
</comment>
<dbReference type="AlphaFoldDB" id="A0A7J4IUQ3"/>
<dbReference type="SUPFAM" id="SSF54534">
    <property type="entry name" value="FKBP-like"/>
    <property type="match status" value="1"/>
</dbReference>
<feature type="domain" description="PPIase FKBP-type" evidence="8">
    <location>
        <begin position="4"/>
        <end position="93"/>
    </location>
</feature>
<dbReference type="Gene3D" id="2.40.10.330">
    <property type="match status" value="1"/>
</dbReference>
<dbReference type="PANTHER" id="PTHR47861">
    <property type="entry name" value="FKBP-TYPE PEPTIDYL-PROLYL CIS-TRANS ISOMERASE SLYD"/>
    <property type="match status" value="1"/>
</dbReference>
<dbReference type="EMBL" id="DUGC01000015">
    <property type="protein sequence ID" value="HIH09172.1"/>
    <property type="molecule type" value="Genomic_DNA"/>
</dbReference>
<evidence type="ECO:0000256" key="2">
    <source>
        <dbReference type="ARBA" id="ARBA00006577"/>
    </source>
</evidence>
<comment type="catalytic activity">
    <reaction evidence="1 5 6">
        <text>[protein]-peptidylproline (omega=180) = [protein]-peptidylproline (omega=0)</text>
        <dbReference type="Rhea" id="RHEA:16237"/>
        <dbReference type="Rhea" id="RHEA-COMP:10747"/>
        <dbReference type="Rhea" id="RHEA-COMP:10748"/>
        <dbReference type="ChEBI" id="CHEBI:83833"/>
        <dbReference type="ChEBI" id="CHEBI:83834"/>
        <dbReference type="EC" id="5.2.1.8"/>
    </reaction>
</comment>
<evidence type="ECO:0000313" key="10">
    <source>
        <dbReference type="Proteomes" id="UP000565078"/>
    </source>
</evidence>
<feature type="compositionally biased region" description="Basic and acidic residues" evidence="7">
    <location>
        <begin position="224"/>
        <end position="247"/>
    </location>
</feature>
<evidence type="ECO:0000256" key="1">
    <source>
        <dbReference type="ARBA" id="ARBA00000971"/>
    </source>
</evidence>
<feature type="region of interest" description="Disordered" evidence="7">
    <location>
        <begin position="224"/>
        <end position="253"/>
    </location>
</feature>